<dbReference type="RefSeq" id="WP_110548852.1">
    <property type="nucleotide sequence ID" value="NZ_AP014610.1"/>
</dbReference>
<dbReference type="PANTHER" id="PTHR30563:SF0">
    <property type="entry name" value="DNA RECOMBINATION PROTEIN RMUC"/>
    <property type="match status" value="1"/>
</dbReference>
<name>A0AAD1CL52_9FLAO</name>
<evidence type="ECO:0000256" key="2">
    <source>
        <dbReference type="ARBA" id="ARBA00009840"/>
    </source>
</evidence>
<evidence type="ECO:0000256" key="6">
    <source>
        <dbReference type="SAM" id="Phobius"/>
    </source>
</evidence>
<evidence type="ECO:0000313" key="7">
    <source>
        <dbReference type="EMBL" id="BBA17625.1"/>
    </source>
</evidence>
<keyword evidence="4" id="KW-0233">DNA recombination</keyword>
<accession>A0AAD1CL52</accession>
<gene>
    <name evidence="7" type="primary">rmuC</name>
    <name evidence="7" type="ORF">CPU2_112</name>
</gene>
<dbReference type="GeneID" id="66556958"/>
<dbReference type="AlphaFoldDB" id="A0AAD1CL52"/>
<dbReference type="Proteomes" id="UP000262607">
    <property type="component" value="Chromosome"/>
</dbReference>
<evidence type="ECO:0000313" key="8">
    <source>
        <dbReference type="Proteomes" id="UP000262607"/>
    </source>
</evidence>
<dbReference type="Pfam" id="PF02646">
    <property type="entry name" value="RmuC"/>
    <property type="match status" value="1"/>
</dbReference>
<keyword evidence="6" id="KW-0472">Membrane</keyword>
<feature type="transmembrane region" description="Helical" evidence="6">
    <location>
        <begin position="6"/>
        <end position="22"/>
    </location>
</feature>
<organism evidence="7 8">
    <name type="scientific">Blattabacterium punctulatus CPU2</name>
    <dbReference type="NCBI Taxonomy" id="1457032"/>
    <lineage>
        <taxon>Bacteria</taxon>
        <taxon>Pseudomonadati</taxon>
        <taxon>Bacteroidota</taxon>
        <taxon>Flavobacteriia</taxon>
        <taxon>Flavobacteriales</taxon>
        <taxon>Blattabacteriaceae</taxon>
        <taxon>Blattabacterium</taxon>
    </lineage>
</organism>
<dbReference type="GO" id="GO:0006310">
    <property type="term" value="P:DNA recombination"/>
    <property type="evidence" value="ECO:0007669"/>
    <property type="project" value="UniProtKB-KW"/>
</dbReference>
<comment type="similarity">
    <text evidence="2">Belongs to the RmuC family.</text>
</comment>
<keyword evidence="6" id="KW-0812">Transmembrane</keyword>
<keyword evidence="3 5" id="KW-0175">Coiled coil</keyword>
<evidence type="ECO:0000256" key="5">
    <source>
        <dbReference type="SAM" id="Coils"/>
    </source>
</evidence>
<dbReference type="EMBL" id="AP014610">
    <property type="protein sequence ID" value="BBA17625.1"/>
    <property type="molecule type" value="Genomic_DNA"/>
</dbReference>
<evidence type="ECO:0000256" key="1">
    <source>
        <dbReference type="ARBA" id="ARBA00003416"/>
    </source>
</evidence>
<dbReference type="InterPro" id="IPR003798">
    <property type="entry name" value="DNA_recombination_RmuC"/>
</dbReference>
<reference evidence="7 8" key="1">
    <citation type="submission" date="2014-06" db="EMBL/GenBank/DDBJ databases">
        <title>Genome sequence of the intracellular symbiont Blattabacterium cuenoti, strain CPU2 from the wood feeding cockroach Cryptocercus punctulatus.</title>
        <authorList>
            <person name="Kinjo Y."/>
            <person name="Ohkuma M."/>
            <person name="Tokuda G."/>
        </authorList>
    </citation>
    <scope>NUCLEOTIDE SEQUENCE [LARGE SCALE GENOMIC DNA]</scope>
    <source>
        <strain evidence="7 8">CPU2</strain>
    </source>
</reference>
<feature type="coiled-coil region" evidence="5">
    <location>
        <begin position="354"/>
        <end position="381"/>
    </location>
</feature>
<protein>
    <submittedName>
        <fullName evidence="7">RmuC family protein</fullName>
    </submittedName>
</protein>
<proteinExistence type="inferred from homology"/>
<feature type="coiled-coil region" evidence="5">
    <location>
        <begin position="92"/>
        <end position="123"/>
    </location>
</feature>
<dbReference type="PANTHER" id="PTHR30563">
    <property type="entry name" value="DNA RECOMBINATION PROTEIN RMUC"/>
    <property type="match status" value="1"/>
</dbReference>
<keyword evidence="6" id="KW-1133">Transmembrane helix</keyword>
<evidence type="ECO:0000256" key="4">
    <source>
        <dbReference type="ARBA" id="ARBA00023172"/>
    </source>
</evidence>
<evidence type="ECO:0000256" key="3">
    <source>
        <dbReference type="ARBA" id="ARBA00023054"/>
    </source>
</evidence>
<sequence>MVFYYFLGILCSFIFFIFIYFFRKLEFFLIEKLKDHRNEIQKIFQYDRIEFENSFKEIKNEMVQSIIDFQNSIDGRIQFYIENQSNKLNFIHLEQEKLVRITEKKLEEIKENVNEKLQNSLNLHLDKSFEIIGNHLSFLQERVGDMKNLAQDVNVLKRTLNHVKICGSFSEMQLSMLLQQILSPEQYACNVVTKSSTNFVVEFAIKLPGLGDGNIIWLPIDVKFPKETYEKVQIAYNLGEKKNIEIAKKNMVSVLKKMSKDINDKYIDPPHTTDFAILFLPFEGIYAEIVKNSSLLEELQRKYKIVITGPSTLAAMLNSLQIGFRTLAIQKKSSEVWKVLETVKKEFIKFGSLLHQAQDKLQEAAKNIDKVMGLRKNLIEKKLRDIDNY</sequence>
<comment type="function">
    <text evidence="1">Involved in DNA recombination.</text>
</comment>